<evidence type="ECO:0000313" key="12">
    <source>
        <dbReference type="Proteomes" id="UP001608902"/>
    </source>
</evidence>
<evidence type="ECO:0000256" key="4">
    <source>
        <dbReference type="ARBA" id="ARBA00022679"/>
    </source>
</evidence>
<keyword evidence="5" id="KW-0479">Metal-binding</keyword>
<evidence type="ECO:0000256" key="9">
    <source>
        <dbReference type="ARBA" id="ARBA00032766"/>
    </source>
</evidence>
<comment type="caution">
    <text evidence="11">The sequence shown here is derived from an EMBL/GenBank/DDBJ whole genome shotgun (WGS) entry which is preliminary data.</text>
</comment>
<keyword evidence="3" id="KW-0637">Prenyltransferase</keyword>
<sequence length="65" mass="7421">MVNFIMVCQDEDGGFADRPGDEPDPYHTLFGLAGLSLFRHKKYCLNEIDAVFCMTKRSLRSLSYT</sequence>
<dbReference type="InterPro" id="IPR045089">
    <property type="entry name" value="PGGT1B-like"/>
</dbReference>
<dbReference type="SUPFAM" id="SSF48239">
    <property type="entry name" value="Terpenoid cyclases/Protein prenyltransferases"/>
    <property type="match status" value="1"/>
</dbReference>
<dbReference type="Proteomes" id="UP001608902">
    <property type="component" value="Unassembled WGS sequence"/>
</dbReference>
<dbReference type="Gene3D" id="1.50.10.20">
    <property type="match status" value="1"/>
</dbReference>
<proteinExistence type="inferred from homology"/>
<keyword evidence="7" id="KW-0862">Zinc</keyword>
<feature type="domain" description="Prenyltransferase alpha-alpha toroid" evidence="10">
    <location>
        <begin position="3"/>
        <end position="54"/>
    </location>
</feature>
<evidence type="ECO:0000313" key="11">
    <source>
        <dbReference type="EMBL" id="MFH4983456.1"/>
    </source>
</evidence>
<organism evidence="11 12">
    <name type="scientific">Gnathostoma spinigerum</name>
    <dbReference type="NCBI Taxonomy" id="75299"/>
    <lineage>
        <taxon>Eukaryota</taxon>
        <taxon>Metazoa</taxon>
        <taxon>Ecdysozoa</taxon>
        <taxon>Nematoda</taxon>
        <taxon>Chromadorea</taxon>
        <taxon>Rhabditida</taxon>
        <taxon>Spirurina</taxon>
        <taxon>Gnathostomatomorpha</taxon>
        <taxon>Gnathostomatoidea</taxon>
        <taxon>Gnathostomatidae</taxon>
        <taxon>Gnathostoma</taxon>
    </lineage>
</organism>
<protein>
    <recommendedName>
        <fullName evidence="8">Geranylgeranyl transferase type II subunit beta</fullName>
    </recommendedName>
    <alternativeName>
        <fullName evidence="9">Type II protein geranyl-geranyltransferase subunit beta</fullName>
    </alternativeName>
</protein>
<keyword evidence="6" id="KW-0677">Repeat</keyword>
<keyword evidence="4" id="KW-0808">Transferase</keyword>
<evidence type="ECO:0000256" key="3">
    <source>
        <dbReference type="ARBA" id="ARBA00022602"/>
    </source>
</evidence>
<evidence type="ECO:0000259" key="10">
    <source>
        <dbReference type="Pfam" id="PF00432"/>
    </source>
</evidence>
<dbReference type="Pfam" id="PF00432">
    <property type="entry name" value="Prenyltrans"/>
    <property type="match status" value="1"/>
</dbReference>
<evidence type="ECO:0000256" key="5">
    <source>
        <dbReference type="ARBA" id="ARBA00022723"/>
    </source>
</evidence>
<dbReference type="GO" id="GO:0004659">
    <property type="term" value="F:prenyltransferase activity"/>
    <property type="evidence" value="ECO:0007669"/>
    <property type="project" value="UniProtKB-KW"/>
</dbReference>
<dbReference type="GO" id="GO:0046872">
    <property type="term" value="F:metal ion binding"/>
    <property type="evidence" value="ECO:0007669"/>
    <property type="project" value="UniProtKB-KW"/>
</dbReference>
<dbReference type="PANTHER" id="PTHR11774">
    <property type="entry name" value="GERANYLGERANYL TRANSFERASE TYPE BETA SUBUNIT"/>
    <property type="match status" value="1"/>
</dbReference>
<gene>
    <name evidence="11" type="ORF">AB6A40_010165</name>
</gene>
<comment type="cofactor">
    <cofactor evidence="1">
        <name>Zn(2+)</name>
        <dbReference type="ChEBI" id="CHEBI:29105"/>
    </cofactor>
</comment>
<dbReference type="InterPro" id="IPR001330">
    <property type="entry name" value="Prenyltrans"/>
</dbReference>
<evidence type="ECO:0000256" key="6">
    <source>
        <dbReference type="ARBA" id="ARBA00022737"/>
    </source>
</evidence>
<evidence type="ECO:0000256" key="2">
    <source>
        <dbReference type="ARBA" id="ARBA00010497"/>
    </source>
</evidence>
<evidence type="ECO:0000256" key="7">
    <source>
        <dbReference type="ARBA" id="ARBA00022833"/>
    </source>
</evidence>
<evidence type="ECO:0000256" key="8">
    <source>
        <dbReference type="ARBA" id="ARBA00030816"/>
    </source>
</evidence>
<accession>A0ABD6F0L7</accession>
<name>A0ABD6F0L7_9BILA</name>
<reference evidence="11 12" key="1">
    <citation type="submission" date="2024-08" db="EMBL/GenBank/DDBJ databases">
        <title>Gnathostoma spinigerum genome.</title>
        <authorList>
            <person name="Gonzalez-Bertolin B."/>
            <person name="Monzon S."/>
            <person name="Zaballos A."/>
            <person name="Jimenez P."/>
            <person name="Dekumyoy P."/>
            <person name="Varona S."/>
            <person name="Cuesta I."/>
            <person name="Sumanam S."/>
            <person name="Adisakwattana P."/>
            <person name="Gasser R.B."/>
            <person name="Hernandez-Gonzalez A."/>
            <person name="Young N.D."/>
            <person name="Perteguer M.J."/>
        </authorList>
    </citation>
    <scope>NUCLEOTIDE SEQUENCE [LARGE SCALE GENOMIC DNA]</scope>
    <source>
        <strain evidence="11">AL3</strain>
        <tissue evidence="11">Liver</tissue>
    </source>
</reference>
<evidence type="ECO:0000256" key="1">
    <source>
        <dbReference type="ARBA" id="ARBA00001947"/>
    </source>
</evidence>
<comment type="similarity">
    <text evidence="2">Belongs to the protein prenyltransferase subunit beta family.</text>
</comment>
<dbReference type="InterPro" id="IPR008930">
    <property type="entry name" value="Terpenoid_cyclase/PrenylTrfase"/>
</dbReference>
<dbReference type="EMBL" id="JBGFUD010012335">
    <property type="protein sequence ID" value="MFH4983456.1"/>
    <property type="molecule type" value="Genomic_DNA"/>
</dbReference>
<dbReference type="PANTHER" id="PTHR11774:SF11">
    <property type="entry name" value="GERANYLGERANYL TRANSFERASE TYPE-2 SUBUNIT BETA"/>
    <property type="match status" value="1"/>
</dbReference>
<keyword evidence="12" id="KW-1185">Reference proteome</keyword>
<dbReference type="AlphaFoldDB" id="A0ABD6F0L7"/>